<feature type="compositionally biased region" description="Polar residues" evidence="11">
    <location>
        <begin position="402"/>
        <end position="417"/>
    </location>
</feature>
<evidence type="ECO:0000256" key="3">
    <source>
        <dbReference type="ARBA" id="ARBA00012759"/>
    </source>
</evidence>
<proteinExistence type="inferred from homology"/>
<evidence type="ECO:0000256" key="5">
    <source>
        <dbReference type="ARBA" id="ARBA00022723"/>
    </source>
</evidence>
<dbReference type="InterPro" id="IPR018200">
    <property type="entry name" value="USP_CS"/>
</dbReference>
<dbReference type="PROSITE" id="PS00972">
    <property type="entry name" value="USP_1"/>
    <property type="match status" value="2"/>
</dbReference>
<dbReference type="PROSITE" id="PS50235">
    <property type="entry name" value="USP_3"/>
    <property type="match status" value="2"/>
</dbReference>
<dbReference type="GO" id="GO:0004843">
    <property type="term" value="F:cysteine-type deubiquitinase activity"/>
    <property type="evidence" value="ECO:0007669"/>
    <property type="project" value="UniProtKB-EC"/>
</dbReference>
<dbReference type="PANTHER" id="PTHR21646">
    <property type="entry name" value="UBIQUITIN CARBOXYL-TERMINAL HYDROLASE"/>
    <property type="match status" value="1"/>
</dbReference>
<dbReference type="PANTHER" id="PTHR21646:SF24">
    <property type="entry name" value="UBIQUITIN CARBOXYL-TERMINAL HYDROLASE"/>
    <property type="match status" value="1"/>
</dbReference>
<keyword evidence="9" id="KW-0788">Thiol protease</keyword>
<feature type="domain" description="USP" evidence="12">
    <location>
        <begin position="511"/>
        <end position="812"/>
    </location>
</feature>
<evidence type="ECO:0000256" key="6">
    <source>
        <dbReference type="ARBA" id="ARBA00022771"/>
    </source>
</evidence>
<evidence type="ECO:0000256" key="4">
    <source>
        <dbReference type="ARBA" id="ARBA00022670"/>
    </source>
</evidence>
<dbReference type="Pfam" id="PF00443">
    <property type="entry name" value="UCH"/>
    <property type="match status" value="2"/>
</dbReference>
<dbReference type="EMBL" id="CAJNOK010014812">
    <property type="protein sequence ID" value="CAF1212455.1"/>
    <property type="molecule type" value="Genomic_DNA"/>
</dbReference>
<evidence type="ECO:0000256" key="9">
    <source>
        <dbReference type="ARBA" id="ARBA00022807"/>
    </source>
</evidence>
<dbReference type="Proteomes" id="UP000677228">
    <property type="component" value="Unassembled WGS sequence"/>
</dbReference>
<feature type="domain" description="USP" evidence="12">
    <location>
        <begin position="865"/>
        <end position="1166"/>
    </location>
</feature>
<accession>A0A8S2P012</accession>
<evidence type="ECO:0000256" key="10">
    <source>
        <dbReference type="ARBA" id="ARBA00022833"/>
    </source>
</evidence>
<keyword evidence="8" id="KW-0378">Hydrolase</keyword>
<keyword evidence="6" id="KW-0863">Zinc-finger</keyword>
<keyword evidence="10" id="KW-0862">Zinc</keyword>
<dbReference type="InterPro" id="IPR001394">
    <property type="entry name" value="Peptidase_C19_UCH"/>
</dbReference>
<sequence>MSKINVHFSSLKGQKFNSVFEPGFGFDDIIRVVEEKLGGDGYRLVVSGKEFTKETFNQHKDQIKNLTTIYVCQNLKGGCDLIDIDTHKKTILTDLGDELRRRIVLPELQECMICMRSRFCHKYCCTSLCKRCFCDNFVHSEYKLKCLKCDQNYPLDKCFKTQALILSLNQLEESLLMARNIDFQICTCGSFAINSTMYSQQQCQECQRWFCFFCNRDWDSKPKMENTRFTCKSNCYWETKITYQLVPLTMNKNIEVPNRRVCPRCTQCGAYDNQCKYHTCKCGHQFCFICLESKPECIRKYKSEYNRPCANVKKQDYTIFPRMATHCYISTTRNISSTTDKEQPYTTKKIKREKNKYFAATNVHTRQDQAMKKHVARISSASKQLKQQTRNQSTSHDRIPDSTESNYNKKNQNIVSSSEPIEITRRSMFFVGEEKTRKGIKSTTPPPLSSSSPSRARISQQQMNLEESLNPISRHVQNEKQNISLSYNVSSSIVENKHIDSIKFQAESGLCGLTNFGNTCYMNSALQCLSSIPQLTDHYLNLNDDKKESITAVYSRLMKQMWSEPPFSSVTPIELKLLIGQHVPVFNDYKQKDSQQFMNTLLNMLKDEDDIIDKLFSLFIKSAVTCPHCKTTNERIEPMTFLPLPALSSPYNVKLNDLLQDFFKENILDGDYYCWKCLKMSTVKQKSDLCRQLPPVLIIQLKRFPYNESKEKFDTFIEYPIHNLNLNRYVLTEAKDRHNDSLYNLVAVSNHYGTLSFGHYVTRQKTIPSKATKSYVHFHGAKTELANQNQIVIEQEFSDKDIQIIILFIQYLKCWGFFSTSQKLLEISSSSTFVSPLQIQETLVNVKRRHSRTDKIPKNNTTGLCGLMNIGNTCYMNSALQCLNAIPPFINYFLNLNIINNKNTVSNVYNRLVKQMWSGQSKYAVPRQLKHVVGQQASTFADYQQKDSQEFMNSLLNIIQQEEHKSRQSSVINQLFSINIQSSVMCDQCKLSDSNMETTIFLPLPLPQEDGMDSSLMTLEVLIEDFLKEDLLDGDYYCSRCDTMTKGIQKSDLCLPFPTVLIIQLKRFPFSGSIEKVDTFIQYPIYNLNLNQYLTSKTTTNDCTEGQYNLIAVSSHSGTLQYGHYVTYGKHHQTKEWHLFNDQSIQPVNEKVVLTNNAYVLVYLKSNYQPS</sequence>
<feature type="region of interest" description="Disordered" evidence="11">
    <location>
        <begin position="368"/>
        <end position="417"/>
    </location>
</feature>
<feature type="compositionally biased region" description="Polar residues" evidence="11">
    <location>
        <begin position="379"/>
        <end position="394"/>
    </location>
</feature>
<evidence type="ECO:0000256" key="11">
    <source>
        <dbReference type="SAM" id="MobiDB-lite"/>
    </source>
</evidence>
<dbReference type="EMBL" id="CAJOBA010036347">
    <property type="protein sequence ID" value="CAF4021324.1"/>
    <property type="molecule type" value="Genomic_DNA"/>
</dbReference>
<dbReference type="PROSITE" id="PS00973">
    <property type="entry name" value="USP_2"/>
    <property type="match status" value="2"/>
</dbReference>
<dbReference type="InterPro" id="IPR038765">
    <property type="entry name" value="Papain-like_cys_pep_sf"/>
</dbReference>
<dbReference type="SUPFAM" id="SSF54001">
    <property type="entry name" value="Cysteine proteinases"/>
    <property type="match status" value="2"/>
</dbReference>
<evidence type="ECO:0000256" key="1">
    <source>
        <dbReference type="ARBA" id="ARBA00000707"/>
    </source>
</evidence>
<keyword evidence="4" id="KW-0645">Protease</keyword>
<dbReference type="CDD" id="cd02674">
    <property type="entry name" value="Peptidase_C19R"/>
    <property type="match status" value="1"/>
</dbReference>
<evidence type="ECO:0000256" key="7">
    <source>
        <dbReference type="ARBA" id="ARBA00022786"/>
    </source>
</evidence>
<dbReference type="GO" id="GO:0006508">
    <property type="term" value="P:proteolysis"/>
    <property type="evidence" value="ECO:0007669"/>
    <property type="project" value="UniProtKB-KW"/>
</dbReference>
<name>A0A8S2P012_9BILA</name>
<gene>
    <name evidence="13" type="ORF">OVA965_LOCUS24522</name>
    <name evidence="14" type="ORF">TMI583_LOCUS25240</name>
</gene>
<evidence type="ECO:0000313" key="14">
    <source>
        <dbReference type="EMBL" id="CAF4021324.1"/>
    </source>
</evidence>
<dbReference type="GO" id="GO:0008270">
    <property type="term" value="F:zinc ion binding"/>
    <property type="evidence" value="ECO:0007669"/>
    <property type="project" value="UniProtKB-KW"/>
</dbReference>
<evidence type="ECO:0000259" key="12">
    <source>
        <dbReference type="PROSITE" id="PS50235"/>
    </source>
</evidence>
<dbReference type="InterPro" id="IPR017907">
    <property type="entry name" value="Znf_RING_CS"/>
</dbReference>
<dbReference type="GO" id="GO:0016579">
    <property type="term" value="P:protein deubiquitination"/>
    <property type="evidence" value="ECO:0007669"/>
    <property type="project" value="InterPro"/>
</dbReference>
<evidence type="ECO:0000313" key="13">
    <source>
        <dbReference type="EMBL" id="CAF1212455.1"/>
    </source>
</evidence>
<keyword evidence="5" id="KW-0479">Metal-binding</keyword>
<comment type="similarity">
    <text evidence="2">Belongs to the peptidase C19 family.</text>
</comment>
<protein>
    <recommendedName>
        <fullName evidence="3">ubiquitinyl hydrolase 1</fullName>
        <ecNumber evidence="3">3.4.19.12</ecNumber>
    </recommendedName>
</protein>
<dbReference type="Gene3D" id="3.90.70.10">
    <property type="entry name" value="Cysteine proteinases"/>
    <property type="match status" value="2"/>
</dbReference>
<dbReference type="EC" id="3.4.19.12" evidence="3"/>
<dbReference type="AlphaFoldDB" id="A0A8S2P012"/>
<dbReference type="PROSITE" id="PS00518">
    <property type="entry name" value="ZF_RING_1"/>
    <property type="match status" value="1"/>
</dbReference>
<keyword evidence="7" id="KW-0833">Ubl conjugation pathway</keyword>
<dbReference type="CDD" id="cd20336">
    <property type="entry name" value="Rcat_RBR"/>
    <property type="match status" value="1"/>
</dbReference>
<dbReference type="Proteomes" id="UP000682733">
    <property type="component" value="Unassembled WGS sequence"/>
</dbReference>
<reference evidence="14" key="1">
    <citation type="submission" date="2021-02" db="EMBL/GenBank/DDBJ databases">
        <authorList>
            <person name="Nowell W R."/>
        </authorList>
    </citation>
    <scope>NUCLEOTIDE SEQUENCE</scope>
</reference>
<evidence type="ECO:0000256" key="8">
    <source>
        <dbReference type="ARBA" id="ARBA00022801"/>
    </source>
</evidence>
<evidence type="ECO:0000313" key="15">
    <source>
        <dbReference type="Proteomes" id="UP000682733"/>
    </source>
</evidence>
<evidence type="ECO:0000256" key="2">
    <source>
        <dbReference type="ARBA" id="ARBA00009085"/>
    </source>
</evidence>
<dbReference type="InterPro" id="IPR028889">
    <property type="entry name" value="USP"/>
</dbReference>
<dbReference type="InterPro" id="IPR050185">
    <property type="entry name" value="Ub_carboxyl-term_hydrolase"/>
</dbReference>
<comment type="catalytic activity">
    <reaction evidence="1">
        <text>Thiol-dependent hydrolysis of ester, thioester, amide, peptide and isopeptide bonds formed by the C-terminal Gly of ubiquitin (a 76-residue protein attached to proteins as an intracellular targeting signal).</text>
        <dbReference type="EC" id="3.4.19.12"/>
    </reaction>
</comment>
<comment type="caution">
    <text evidence="14">The sequence shown here is derived from an EMBL/GenBank/DDBJ whole genome shotgun (WGS) entry which is preliminary data.</text>
</comment>
<organism evidence="14 15">
    <name type="scientific">Didymodactylos carnosus</name>
    <dbReference type="NCBI Taxonomy" id="1234261"/>
    <lineage>
        <taxon>Eukaryota</taxon>
        <taxon>Metazoa</taxon>
        <taxon>Spiralia</taxon>
        <taxon>Gnathifera</taxon>
        <taxon>Rotifera</taxon>
        <taxon>Eurotatoria</taxon>
        <taxon>Bdelloidea</taxon>
        <taxon>Philodinida</taxon>
        <taxon>Philodinidae</taxon>
        <taxon>Didymodactylos</taxon>
    </lineage>
</organism>
<feature type="region of interest" description="Disordered" evidence="11">
    <location>
        <begin position="435"/>
        <end position="455"/>
    </location>
</feature>